<sequence>MSIKEPLRTVLEKYCYIECYNLKLIKDILSSGRPVPYDAELVKAQLKETIEYELISPEEYEQLTEEDFDSRDELQAWLQELWDELP</sequence>
<dbReference type="Proteomes" id="UP000565262">
    <property type="component" value="Unassembled WGS sequence"/>
</dbReference>
<reference evidence="1 2" key="1">
    <citation type="submission" date="2020-08" db="EMBL/GenBank/DDBJ databases">
        <title>Oceanospirillum sp. nov. isolated from marine sediment.</title>
        <authorList>
            <person name="Ji X."/>
        </authorList>
    </citation>
    <scope>NUCLEOTIDE SEQUENCE [LARGE SCALE GENOMIC DNA]</scope>
    <source>
        <strain evidence="1 2">D5</strain>
    </source>
</reference>
<evidence type="ECO:0000313" key="1">
    <source>
        <dbReference type="EMBL" id="MBB1487260.1"/>
    </source>
</evidence>
<dbReference type="EMBL" id="JACJFM010000013">
    <property type="protein sequence ID" value="MBB1487260.1"/>
    <property type="molecule type" value="Genomic_DNA"/>
</dbReference>
<protein>
    <submittedName>
        <fullName evidence="1">Uncharacterized protein</fullName>
    </submittedName>
</protein>
<dbReference type="AlphaFoldDB" id="A0A839IRE0"/>
<name>A0A839IRE0_9GAMM</name>
<dbReference type="RefSeq" id="WP_182809044.1">
    <property type="nucleotide sequence ID" value="NZ_JACJFM010000013.1"/>
</dbReference>
<keyword evidence="2" id="KW-1185">Reference proteome</keyword>
<accession>A0A839IRE0</accession>
<gene>
    <name evidence="1" type="ORF">H4O21_11630</name>
</gene>
<organism evidence="1 2">
    <name type="scientific">Oceanospirillum sediminis</name>
    <dbReference type="NCBI Taxonomy" id="2760088"/>
    <lineage>
        <taxon>Bacteria</taxon>
        <taxon>Pseudomonadati</taxon>
        <taxon>Pseudomonadota</taxon>
        <taxon>Gammaproteobacteria</taxon>
        <taxon>Oceanospirillales</taxon>
        <taxon>Oceanospirillaceae</taxon>
        <taxon>Oceanospirillum</taxon>
    </lineage>
</organism>
<proteinExistence type="predicted"/>
<evidence type="ECO:0000313" key="2">
    <source>
        <dbReference type="Proteomes" id="UP000565262"/>
    </source>
</evidence>
<comment type="caution">
    <text evidence="1">The sequence shown here is derived from an EMBL/GenBank/DDBJ whole genome shotgun (WGS) entry which is preliminary data.</text>
</comment>